<organism evidence="1 2">
    <name type="scientific">Sinanodonta woodiana</name>
    <name type="common">Chinese pond mussel</name>
    <name type="synonym">Anodonta woodiana</name>
    <dbReference type="NCBI Taxonomy" id="1069815"/>
    <lineage>
        <taxon>Eukaryota</taxon>
        <taxon>Metazoa</taxon>
        <taxon>Spiralia</taxon>
        <taxon>Lophotrochozoa</taxon>
        <taxon>Mollusca</taxon>
        <taxon>Bivalvia</taxon>
        <taxon>Autobranchia</taxon>
        <taxon>Heteroconchia</taxon>
        <taxon>Palaeoheterodonta</taxon>
        <taxon>Unionida</taxon>
        <taxon>Unionoidea</taxon>
        <taxon>Unionidae</taxon>
        <taxon>Unioninae</taxon>
        <taxon>Sinanodonta</taxon>
    </lineage>
</organism>
<dbReference type="Proteomes" id="UP001634394">
    <property type="component" value="Unassembled WGS sequence"/>
</dbReference>
<evidence type="ECO:0000313" key="1">
    <source>
        <dbReference type="EMBL" id="KAL3853259.1"/>
    </source>
</evidence>
<keyword evidence="2" id="KW-1185">Reference proteome</keyword>
<comment type="caution">
    <text evidence="1">The sequence shown here is derived from an EMBL/GenBank/DDBJ whole genome shotgun (WGS) entry which is preliminary data.</text>
</comment>
<reference evidence="1 2" key="1">
    <citation type="submission" date="2024-11" db="EMBL/GenBank/DDBJ databases">
        <title>Chromosome-level genome assembly of the freshwater bivalve Anodonta woodiana.</title>
        <authorList>
            <person name="Chen X."/>
        </authorList>
    </citation>
    <scope>NUCLEOTIDE SEQUENCE [LARGE SCALE GENOMIC DNA]</scope>
    <source>
        <strain evidence="1">MN2024</strain>
        <tissue evidence="1">Gills</tissue>
    </source>
</reference>
<dbReference type="EMBL" id="JBJQND010000015">
    <property type="protein sequence ID" value="KAL3853259.1"/>
    <property type="molecule type" value="Genomic_DNA"/>
</dbReference>
<name>A0ABD3UUX6_SINWO</name>
<accession>A0ABD3UUX6</accession>
<sequence>MDSAVSENAKVDSKFMVQKAFSKICAKSENKVRSGSVIGEISKNESLYEDLSPDATQTKTYDVFKHAIVTEGCLGIPRNDFTDPIHLNEDLYDRLRDSHVSHAYWVLENQNIENSQPIPKAEKHTTYETVEIGNVTSGFPIYTTKFQPTNGSSQEMSVSIDNSAEEIKSHEYFILEAQTDARSTDTVMDLCSRKETAQHLNRERYSLDSQNEVENSMTGQTEFESHGSNCNIYHVIEIRNNDKAETVSSSEREQCINMNKQAVQNPLYIDFCIHQSTENVPDEAKQTSRERFTPHELAIEQVNHEYFVLEPHDRQ</sequence>
<protein>
    <submittedName>
        <fullName evidence="1">Uncharacterized protein</fullName>
    </submittedName>
</protein>
<evidence type="ECO:0000313" key="2">
    <source>
        <dbReference type="Proteomes" id="UP001634394"/>
    </source>
</evidence>
<dbReference type="AlphaFoldDB" id="A0ABD3UUX6"/>
<proteinExistence type="predicted"/>
<gene>
    <name evidence="1" type="ORF">ACJMK2_016814</name>
</gene>